<accession>A0ABU0BLU5</accession>
<gene>
    <name evidence="1" type="ORF">QO002_001351</name>
</gene>
<sequence>MRFLHSNRRRYTMLQCKIKGCGKSVRLDATQACRGFDFFFLKAYPELGNLGGDTKEWK</sequence>
<dbReference type="Proteomes" id="UP001230207">
    <property type="component" value="Unassembled WGS sequence"/>
</dbReference>
<keyword evidence="2" id="KW-1185">Reference proteome</keyword>
<evidence type="ECO:0000313" key="1">
    <source>
        <dbReference type="EMBL" id="MDQ0319213.1"/>
    </source>
</evidence>
<name>A0ABU0BLU5_9HYPH</name>
<reference evidence="1 2" key="1">
    <citation type="submission" date="2023-07" db="EMBL/GenBank/DDBJ databases">
        <title>Genomic Encyclopedia of Type Strains, Phase IV (KMG-IV): sequencing the most valuable type-strain genomes for metagenomic binning, comparative biology and taxonomic classification.</title>
        <authorList>
            <person name="Goeker M."/>
        </authorList>
    </citation>
    <scope>NUCLEOTIDE SEQUENCE [LARGE SCALE GENOMIC DNA]</scope>
    <source>
        <strain evidence="1 2">DSM 1112</strain>
    </source>
</reference>
<proteinExistence type="predicted"/>
<organism evidence="1 2">
    <name type="scientific">Pararhizobium capsulatum DSM 1112</name>
    <dbReference type="NCBI Taxonomy" id="1121113"/>
    <lineage>
        <taxon>Bacteria</taxon>
        <taxon>Pseudomonadati</taxon>
        <taxon>Pseudomonadota</taxon>
        <taxon>Alphaproteobacteria</taxon>
        <taxon>Hyphomicrobiales</taxon>
        <taxon>Rhizobiaceae</taxon>
        <taxon>Rhizobium/Agrobacterium group</taxon>
        <taxon>Pararhizobium</taxon>
    </lineage>
</organism>
<protein>
    <submittedName>
        <fullName evidence="1">Uncharacterized protein</fullName>
    </submittedName>
</protein>
<comment type="caution">
    <text evidence="1">The sequence shown here is derived from an EMBL/GenBank/DDBJ whole genome shotgun (WGS) entry which is preliminary data.</text>
</comment>
<dbReference type="EMBL" id="JAUSVF010000001">
    <property type="protein sequence ID" value="MDQ0319213.1"/>
    <property type="molecule type" value="Genomic_DNA"/>
</dbReference>
<evidence type="ECO:0000313" key="2">
    <source>
        <dbReference type="Proteomes" id="UP001230207"/>
    </source>
</evidence>
<dbReference type="RefSeq" id="WP_307227911.1">
    <property type="nucleotide sequence ID" value="NZ_JAUSVF010000001.1"/>
</dbReference>